<dbReference type="EMBL" id="CAFZ01000419">
    <property type="protein sequence ID" value="CCA75248.1"/>
    <property type="molecule type" value="Genomic_DNA"/>
</dbReference>
<dbReference type="Gene3D" id="2.60.120.200">
    <property type="match status" value="1"/>
</dbReference>
<evidence type="ECO:0000313" key="5">
    <source>
        <dbReference type="Proteomes" id="UP000007148"/>
    </source>
</evidence>
<dbReference type="Proteomes" id="UP000007148">
    <property type="component" value="Unassembled WGS sequence"/>
</dbReference>
<feature type="compositionally biased region" description="Polar residues" evidence="1">
    <location>
        <begin position="204"/>
        <end position="215"/>
    </location>
</feature>
<gene>
    <name evidence="4" type="ORF">PIIN_09232</name>
</gene>
<dbReference type="PANTHER" id="PTHR10963">
    <property type="entry name" value="GLYCOSYL HYDROLASE-RELATED"/>
    <property type="match status" value="1"/>
</dbReference>
<organism evidence="4 5">
    <name type="scientific">Serendipita indica (strain DSM 11827)</name>
    <name type="common">Root endophyte fungus</name>
    <name type="synonym">Piriformospora indica</name>
    <dbReference type="NCBI Taxonomy" id="1109443"/>
    <lineage>
        <taxon>Eukaryota</taxon>
        <taxon>Fungi</taxon>
        <taxon>Dikarya</taxon>
        <taxon>Basidiomycota</taxon>
        <taxon>Agaricomycotina</taxon>
        <taxon>Agaricomycetes</taxon>
        <taxon>Sebacinales</taxon>
        <taxon>Serendipitaceae</taxon>
        <taxon>Serendipita</taxon>
    </lineage>
</organism>
<reference evidence="4 5" key="1">
    <citation type="journal article" date="2011" name="PLoS Pathog.">
        <title>Endophytic Life Strategies Decoded by Genome and Transcriptome Analyses of the Mutualistic Root Symbiont Piriformospora indica.</title>
        <authorList>
            <person name="Zuccaro A."/>
            <person name="Lahrmann U."/>
            <person name="Guldener U."/>
            <person name="Langen G."/>
            <person name="Pfiffi S."/>
            <person name="Biedenkopf D."/>
            <person name="Wong P."/>
            <person name="Samans B."/>
            <person name="Grimm C."/>
            <person name="Basiewicz M."/>
            <person name="Murat C."/>
            <person name="Martin F."/>
            <person name="Kogel K.H."/>
        </authorList>
    </citation>
    <scope>NUCLEOTIDE SEQUENCE [LARGE SCALE GENOMIC DNA]</scope>
    <source>
        <strain evidence="4 5">DSM 11827</strain>
    </source>
</reference>
<evidence type="ECO:0000313" key="4">
    <source>
        <dbReference type="EMBL" id="CCA75248.1"/>
    </source>
</evidence>
<dbReference type="CDD" id="cd22541">
    <property type="entry name" value="SP5_N"/>
    <property type="match status" value="1"/>
</dbReference>
<proteinExistence type="predicted"/>
<dbReference type="AlphaFoldDB" id="G4TVA5"/>
<dbReference type="PROSITE" id="PS51762">
    <property type="entry name" value="GH16_2"/>
    <property type="match status" value="1"/>
</dbReference>
<feature type="compositionally biased region" description="Low complexity" evidence="1">
    <location>
        <begin position="148"/>
        <end position="157"/>
    </location>
</feature>
<dbReference type="HOGENOM" id="CLU_321349_0_0_1"/>
<feature type="chain" id="PRO_5003469140" evidence="2">
    <location>
        <begin position="32"/>
        <end position="902"/>
    </location>
</feature>
<dbReference type="InParanoid" id="G4TVA5"/>
<evidence type="ECO:0000256" key="1">
    <source>
        <dbReference type="SAM" id="MobiDB-lite"/>
    </source>
</evidence>
<feature type="compositionally biased region" description="Low complexity" evidence="1">
    <location>
        <begin position="114"/>
        <end position="141"/>
    </location>
</feature>
<evidence type="ECO:0000259" key="3">
    <source>
        <dbReference type="PROSITE" id="PS51762"/>
    </source>
</evidence>
<comment type="caution">
    <text evidence="4">The sequence shown here is derived from an EMBL/GenBank/DDBJ whole genome shotgun (WGS) entry which is preliminary data.</text>
</comment>
<feature type="region of interest" description="Disordered" evidence="1">
    <location>
        <begin position="81"/>
        <end position="215"/>
    </location>
</feature>
<dbReference type="GO" id="GO:0004553">
    <property type="term" value="F:hydrolase activity, hydrolyzing O-glycosyl compounds"/>
    <property type="evidence" value="ECO:0007669"/>
    <property type="project" value="InterPro"/>
</dbReference>
<dbReference type="InterPro" id="IPR013320">
    <property type="entry name" value="ConA-like_dom_sf"/>
</dbReference>
<dbReference type="STRING" id="1109443.G4TVA5"/>
<keyword evidence="5" id="KW-1185">Reference proteome</keyword>
<dbReference type="eggNOG" id="ENOG502RY4F">
    <property type="taxonomic scope" value="Eukaryota"/>
</dbReference>
<dbReference type="SUPFAM" id="SSF49899">
    <property type="entry name" value="Concanavalin A-like lectins/glucanases"/>
    <property type="match status" value="1"/>
</dbReference>
<keyword evidence="2" id="KW-0732">Signal</keyword>
<feature type="region of interest" description="Disordered" evidence="1">
    <location>
        <begin position="39"/>
        <end position="60"/>
    </location>
</feature>
<name>G4TVA5_SERID</name>
<dbReference type="PANTHER" id="PTHR10963:SF24">
    <property type="entry name" value="GLYCOSIDASE C21B10.07-RELATED"/>
    <property type="match status" value="1"/>
</dbReference>
<dbReference type="Pfam" id="PF26113">
    <property type="entry name" value="GH16_XgeA"/>
    <property type="match status" value="1"/>
</dbReference>
<dbReference type="InterPro" id="IPR050546">
    <property type="entry name" value="Glycosyl_Hydrlase_16"/>
</dbReference>
<feature type="domain" description="GH16" evidence="3">
    <location>
        <begin position="203"/>
        <end position="444"/>
    </location>
</feature>
<feature type="compositionally biased region" description="Basic residues" evidence="1">
    <location>
        <begin position="182"/>
        <end position="200"/>
    </location>
</feature>
<feature type="compositionally biased region" description="Basic and acidic residues" evidence="1">
    <location>
        <begin position="95"/>
        <end position="111"/>
    </location>
</feature>
<dbReference type="GO" id="GO:0009251">
    <property type="term" value="P:glucan catabolic process"/>
    <property type="evidence" value="ECO:0007669"/>
    <property type="project" value="TreeGrafter"/>
</dbReference>
<protein>
    <submittedName>
        <fullName evidence="4">Related to endo-1,3(4)-beta-glucanase</fullName>
    </submittedName>
</protein>
<evidence type="ECO:0000256" key="2">
    <source>
        <dbReference type="SAM" id="SignalP"/>
    </source>
</evidence>
<accession>G4TVA5</accession>
<feature type="signal peptide" evidence="2">
    <location>
        <begin position="1"/>
        <end position="31"/>
    </location>
</feature>
<dbReference type="OrthoDB" id="192832at2759"/>
<sequence length="902" mass="100562">MSRQTMHNALSTSAVIVGALMALSNTGLAVAGQFSVNRAHSSTPVSPLHAAATSPSFGSSPTLSHSSPFFSFHTTSFHSNTVLESSPHSHPMRSHHTESQRHISGHHHSESGRLSTHTTEATTTTQVSAVTTTATTQTTLTNSPTGDSSTSTATLAARAPTHIPGHIDDLSSSMIGDNAHDHKAKPRDHARLARRRHPRPTRTISSITPVGTSRQNSTSAYNLVDSYEGPTFFDGWDFFEYADPTHGMIRYVSADEAKSSNLAYVRDDGVAVMTVDTTTTLAVSDSEQRNSVRITTKKSYGQGLFIFDILKAPHGCSTWPAAWLVGPNWPSGGEIDVVEGVHENVYNQMTVHASAGCQLDATKSLAGGVTLRADQNPLEMFTGTVLETECDATINSNAGCGIMDYDTTSYGAGLNDAGGGVYATLWDNVGVRISTAKVASCPDENLADLSAELLSSYRLTRELQIEGMSMEGILNVYQRSDLKPFMIRDILRRWKTYTNEEGYNIMLMTLERSSFDIVHIDMHLTRLYDLKVIEFANALDILRLNDYDIVGTSTSLRNLRILVSHEPKWTLYGRGPCKQELLHHKAYSKVLRYFHGRPNGLAKACSNLTTLRNLLCFAPEWSRKYDVVRYPSLNLDLPSIPIGNLDFILEAIDIFDGDVFQVHSNFHSLLESAGLTQLSMDKRLFKPRLDPSPRDILNASNMVLELWRSNGFNTSISRLAFEDQPVSDLGVSNILVYLHALRRSSYRQDLVRTLKSISVLFPINYPAERSMSHVLWVAAYCPSSHDSLVHYLYEISPIQKLYWGITMPEYLSSPHWELMRQYGYNLARIGDVRQTLEASFPAALVKEGYHWIWFIFNNFDIEVTKTDATLMPKTFPGWGHEERILQIKRMHRARGLNITYKW</sequence>
<dbReference type="InterPro" id="IPR000757">
    <property type="entry name" value="Beta-glucanase-like"/>
</dbReference>